<dbReference type="Proteomes" id="UP000799291">
    <property type="component" value="Unassembled WGS sequence"/>
</dbReference>
<organism evidence="1 2">
    <name type="scientific">Lentithecium fluviatile CBS 122367</name>
    <dbReference type="NCBI Taxonomy" id="1168545"/>
    <lineage>
        <taxon>Eukaryota</taxon>
        <taxon>Fungi</taxon>
        <taxon>Dikarya</taxon>
        <taxon>Ascomycota</taxon>
        <taxon>Pezizomycotina</taxon>
        <taxon>Dothideomycetes</taxon>
        <taxon>Pleosporomycetidae</taxon>
        <taxon>Pleosporales</taxon>
        <taxon>Massarineae</taxon>
        <taxon>Lentitheciaceae</taxon>
        <taxon>Lentithecium</taxon>
    </lineage>
</organism>
<protein>
    <submittedName>
        <fullName evidence="1">Uncharacterized protein</fullName>
    </submittedName>
</protein>
<dbReference type="AlphaFoldDB" id="A0A6G1IDU6"/>
<dbReference type="OrthoDB" id="2931622at2759"/>
<proteinExistence type="predicted"/>
<gene>
    <name evidence="1" type="ORF">K458DRAFT_193078</name>
</gene>
<evidence type="ECO:0000313" key="1">
    <source>
        <dbReference type="EMBL" id="KAF2676200.1"/>
    </source>
</evidence>
<keyword evidence="2" id="KW-1185">Reference proteome</keyword>
<dbReference type="EMBL" id="MU005638">
    <property type="protein sequence ID" value="KAF2676200.1"/>
    <property type="molecule type" value="Genomic_DNA"/>
</dbReference>
<evidence type="ECO:0000313" key="2">
    <source>
        <dbReference type="Proteomes" id="UP000799291"/>
    </source>
</evidence>
<reference evidence="1" key="1">
    <citation type="journal article" date="2020" name="Stud. Mycol.">
        <title>101 Dothideomycetes genomes: a test case for predicting lifestyles and emergence of pathogens.</title>
        <authorList>
            <person name="Haridas S."/>
            <person name="Albert R."/>
            <person name="Binder M."/>
            <person name="Bloem J."/>
            <person name="Labutti K."/>
            <person name="Salamov A."/>
            <person name="Andreopoulos B."/>
            <person name="Baker S."/>
            <person name="Barry K."/>
            <person name="Bills G."/>
            <person name="Bluhm B."/>
            <person name="Cannon C."/>
            <person name="Castanera R."/>
            <person name="Culley D."/>
            <person name="Daum C."/>
            <person name="Ezra D."/>
            <person name="Gonzalez J."/>
            <person name="Henrissat B."/>
            <person name="Kuo A."/>
            <person name="Liang C."/>
            <person name="Lipzen A."/>
            <person name="Lutzoni F."/>
            <person name="Magnuson J."/>
            <person name="Mondo S."/>
            <person name="Nolan M."/>
            <person name="Ohm R."/>
            <person name="Pangilinan J."/>
            <person name="Park H.-J."/>
            <person name="Ramirez L."/>
            <person name="Alfaro M."/>
            <person name="Sun H."/>
            <person name="Tritt A."/>
            <person name="Yoshinaga Y."/>
            <person name="Zwiers L.-H."/>
            <person name="Turgeon B."/>
            <person name="Goodwin S."/>
            <person name="Spatafora J."/>
            <person name="Crous P."/>
            <person name="Grigoriev I."/>
        </authorList>
    </citation>
    <scope>NUCLEOTIDE SEQUENCE</scope>
    <source>
        <strain evidence="1">CBS 122367</strain>
    </source>
</reference>
<name>A0A6G1IDU6_9PLEO</name>
<accession>A0A6G1IDU6</accession>
<sequence length="350" mass="39957">MHVRTMNITLPSSDPSDPTNTYTFNGLAFTPNHLSHPLLFSARTSLPKIDTLLQRPNPTTNDASPLSSQTLPTSLEASMKAYTTTLTTPGVHGGGIRSRPRWFYANCAVYGTLLGRAFTLLSTPSRPPKSLALPDFPFARLPAELRLHIYAYYKHDLLQRCRYWAIMTRVFIKALWSGREPEEGACYTTGIIMLTAGHAMSLVASQLRGRGTRYIWWDDSFADAEHTWGWDELSAAIYATRDRPRNLTDITRKHMYDPSRLEFPPVEGYRGVRERLEYVSRQVLEVYDLAREHLRADERDWTPPEIEARLVRVFFESAEARAIWEGTGMVPRVFEEKYVGEESWSRGVHG</sequence>